<evidence type="ECO:0000313" key="2">
    <source>
        <dbReference type="Proteomes" id="UP001397290"/>
    </source>
</evidence>
<evidence type="ECO:0000313" key="1">
    <source>
        <dbReference type="EMBL" id="KAK8141661.1"/>
    </source>
</evidence>
<proteinExistence type="predicted"/>
<accession>A0AAW0RIC7</accession>
<reference evidence="1 2" key="1">
    <citation type="submission" date="2020-02" db="EMBL/GenBank/DDBJ databases">
        <title>Comparative genomics of the hypocrealean fungal genus Beauvera.</title>
        <authorList>
            <person name="Showalter D.N."/>
            <person name="Bushley K.E."/>
            <person name="Rehner S.A."/>
        </authorList>
    </citation>
    <scope>NUCLEOTIDE SEQUENCE [LARGE SCALE GENOMIC DNA]</scope>
    <source>
        <strain evidence="1 2">ARSEF4384</strain>
    </source>
</reference>
<organism evidence="1 2">
    <name type="scientific">Beauveria asiatica</name>
    <dbReference type="NCBI Taxonomy" id="1069075"/>
    <lineage>
        <taxon>Eukaryota</taxon>
        <taxon>Fungi</taxon>
        <taxon>Dikarya</taxon>
        <taxon>Ascomycota</taxon>
        <taxon>Pezizomycotina</taxon>
        <taxon>Sordariomycetes</taxon>
        <taxon>Hypocreomycetidae</taxon>
        <taxon>Hypocreales</taxon>
        <taxon>Cordycipitaceae</taxon>
        <taxon>Beauveria</taxon>
    </lineage>
</organism>
<name>A0AAW0RIC7_9HYPO</name>
<keyword evidence="2" id="KW-1185">Reference proteome</keyword>
<comment type="caution">
    <text evidence="1">The sequence shown here is derived from an EMBL/GenBank/DDBJ whole genome shotgun (WGS) entry which is preliminary data.</text>
</comment>
<dbReference type="AlphaFoldDB" id="A0AAW0RIC7"/>
<gene>
    <name evidence="1" type="ORF">G3M48_010106</name>
</gene>
<protein>
    <submittedName>
        <fullName evidence="1">Uncharacterized protein</fullName>
    </submittedName>
</protein>
<sequence>MALSYEVESSTKIEIIMAASIITVLSKHYGANSRTRRILAVRITHLVPNFRSMYQPRDDLGQIYVLIRQGGTGRPEDRKTAKELLEDPWLTTWEITD</sequence>
<dbReference type="EMBL" id="JAAHCF010000884">
    <property type="protein sequence ID" value="KAK8141661.1"/>
    <property type="molecule type" value="Genomic_DNA"/>
</dbReference>
<dbReference type="Proteomes" id="UP001397290">
    <property type="component" value="Unassembled WGS sequence"/>
</dbReference>